<organism evidence="3">
    <name type="scientific">Schlesneria paludicola</name>
    <dbReference type="NCBI Taxonomy" id="360056"/>
    <lineage>
        <taxon>Bacteria</taxon>
        <taxon>Pseudomonadati</taxon>
        <taxon>Planctomycetota</taxon>
        <taxon>Planctomycetia</taxon>
        <taxon>Planctomycetales</taxon>
        <taxon>Planctomycetaceae</taxon>
        <taxon>Schlesneria</taxon>
    </lineage>
</organism>
<feature type="compositionally biased region" description="Polar residues" evidence="1">
    <location>
        <begin position="272"/>
        <end position="282"/>
    </location>
</feature>
<dbReference type="InterPro" id="IPR038637">
    <property type="entry name" value="NPCBM_sf"/>
</dbReference>
<gene>
    <name evidence="3" type="ORF">ENS64_02325</name>
</gene>
<dbReference type="Gene3D" id="2.60.120.1060">
    <property type="entry name" value="NPCBM/NEW2 domain"/>
    <property type="match status" value="1"/>
</dbReference>
<reference evidence="3" key="1">
    <citation type="journal article" date="2020" name="mSystems">
        <title>Genome- and Community-Level Interaction Insights into Carbon Utilization and Element Cycling Functions of Hydrothermarchaeota in Hydrothermal Sediment.</title>
        <authorList>
            <person name="Zhou Z."/>
            <person name="Liu Y."/>
            <person name="Xu W."/>
            <person name="Pan J."/>
            <person name="Luo Z.H."/>
            <person name="Li M."/>
        </authorList>
    </citation>
    <scope>NUCLEOTIDE SEQUENCE [LARGE SCALE GENOMIC DNA]</scope>
    <source>
        <strain evidence="3">SpSt-508</strain>
    </source>
</reference>
<proteinExistence type="predicted"/>
<dbReference type="InterPro" id="IPR013222">
    <property type="entry name" value="Glyco_hyd_98_carb-bd"/>
</dbReference>
<feature type="domain" description="Glycosyl hydrolase family 98 putative carbohydrate-binding module" evidence="2">
    <location>
        <begin position="567"/>
        <end position="707"/>
    </location>
</feature>
<dbReference type="InterPro" id="IPR001173">
    <property type="entry name" value="Glyco_trans_2-like"/>
</dbReference>
<dbReference type="Pfam" id="PF08305">
    <property type="entry name" value="NPCBM"/>
    <property type="match status" value="1"/>
</dbReference>
<name>A0A7C4LJE9_9PLAN</name>
<dbReference type="InterPro" id="IPR029044">
    <property type="entry name" value="Nucleotide-diphossugar_trans"/>
</dbReference>
<dbReference type="SMART" id="SM00776">
    <property type="entry name" value="NPCBM"/>
    <property type="match status" value="1"/>
</dbReference>
<accession>A0A7C4LJE9</accession>
<dbReference type="PANTHER" id="PTHR22916:SF3">
    <property type="entry name" value="UDP-GLCNAC:BETAGAL BETA-1,3-N-ACETYLGLUCOSAMINYLTRANSFERASE-LIKE PROTEIN 1"/>
    <property type="match status" value="1"/>
</dbReference>
<evidence type="ECO:0000259" key="2">
    <source>
        <dbReference type="SMART" id="SM00776"/>
    </source>
</evidence>
<dbReference type="GO" id="GO:0016758">
    <property type="term" value="F:hexosyltransferase activity"/>
    <property type="evidence" value="ECO:0007669"/>
    <property type="project" value="UniProtKB-ARBA"/>
</dbReference>
<feature type="compositionally biased region" description="Low complexity" evidence="1">
    <location>
        <begin position="283"/>
        <end position="292"/>
    </location>
</feature>
<dbReference type="CDD" id="cd00761">
    <property type="entry name" value="Glyco_tranf_GTA_type"/>
    <property type="match status" value="2"/>
</dbReference>
<dbReference type="Gene3D" id="3.90.550.10">
    <property type="entry name" value="Spore Coat Polysaccharide Biosynthesis Protein SpsA, Chain A"/>
    <property type="match status" value="2"/>
</dbReference>
<comment type="caution">
    <text evidence="3">The sequence shown here is derived from an EMBL/GenBank/DDBJ whole genome shotgun (WGS) entry which is preliminary data.</text>
</comment>
<dbReference type="InterPro" id="IPR008979">
    <property type="entry name" value="Galactose-bd-like_sf"/>
</dbReference>
<evidence type="ECO:0000256" key="1">
    <source>
        <dbReference type="SAM" id="MobiDB-lite"/>
    </source>
</evidence>
<evidence type="ECO:0000313" key="3">
    <source>
        <dbReference type="EMBL" id="HGT38094.1"/>
    </source>
</evidence>
<feature type="region of interest" description="Disordered" evidence="1">
    <location>
        <begin position="253"/>
        <end position="310"/>
    </location>
</feature>
<keyword evidence="3" id="KW-0808">Transferase</keyword>
<dbReference type="PANTHER" id="PTHR22916">
    <property type="entry name" value="GLYCOSYLTRANSFERASE"/>
    <property type="match status" value="1"/>
</dbReference>
<dbReference type="SUPFAM" id="SSF53448">
    <property type="entry name" value="Nucleotide-diphospho-sugar transferases"/>
    <property type="match status" value="2"/>
</dbReference>
<dbReference type="SUPFAM" id="SSF49785">
    <property type="entry name" value="Galactose-binding domain-like"/>
    <property type="match status" value="1"/>
</dbReference>
<sequence>MKGFPPVSAMCLTYGRPHLLEEAIQSFLLQDYPGPKELVVLNDFADQTLVCDHAEVRVINTAQRFPTVGEKRNACATLARHDILFVWDDDDLYLPWRLSLSIRRLDESKGFYKCPRAWMLNNGQLEGPTTNLYHSAACFTRDLFERAGCYPHIGSGQDWGLEDAIKRLIPAEKDDHALGSDELYYIYRWQGTGSYHLSAFGRDEGRSVPGQAKVAEFVQGQVREGKILTGMVRLKPAWREDYLGMARSKVGTPATSTVITRRDEPLPMGASNAPSQDTGDCASSSNPSATSSRVAPPIRPAEEKSPPGPPLVSCIMPTYGRPDYVAESIAMFLAQDYPAKELIILNDCPGQKLAGEFPDVRIVNVDARWPTLGEKRNAAIELARGDYIAVWDDDDIYLPWRLSHGMQRIRDLQAPLYCPAEYWAYWGSEDLHDNRALLNWIYHPLVIFRKELWQAVGGYPAQTLSEDTAFFKKILEHLGIDWPSDPVNRCDRVMILRGKSKYTHTSIAGGRQAPDIEPRSIQLAPCGIQDAALRQSVENLIKTRESQATRRAMAAQALQSWLDAASDSGRMFLDQLRPVGSQVGYGTFGVSGDLGYEGKRVEVCGQVRNHALSTHGSARVIYDLNGRFSRFCCQVAMNDDVPADVTAADFLVLADGRVTGIARNVRPHQIPRLLTADVSGVRELELVVRPRRWEYCHSVWVDPFLVVEDGTDRGRAIPSALNRAEILPPAGLPRVEQCIATVGSPGYEEWIDDLLGSVCANAQCPDALLAIFFLGESPRIREVADKDSAVVIPCRPWRALNAACKSVLYSAGQVINAEKFICLDADVLVLDDLRPIFAAIDAVPEGSVLASRNAGQCLNLAQALQVMYGGQTRDADLLLGCDASAALKYPLVVNDGLFAGTRSALCGLDDLLRGMTRAADWVDDATVNKPWRNQFVYNLAMAQAEAGIELDSRYNIHLHFEPIEFRGTPLALEAGSEGRRAAVVHFDGYGKGKFPEQRGR</sequence>
<protein>
    <submittedName>
        <fullName evidence="3">Glycosyltransferase</fullName>
    </submittedName>
</protein>
<dbReference type="Pfam" id="PF00535">
    <property type="entry name" value="Glycos_transf_2"/>
    <property type="match status" value="2"/>
</dbReference>
<dbReference type="EMBL" id="DSVQ01000005">
    <property type="protein sequence ID" value="HGT38094.1"/>
    <property type="molecule type" value="Genomic_DNA"/>
</dbReference>
<dbReference type="AlphaFoldDB" id="A0A7C4LJE9"/>